<dbReference type="GeneID" id="6084694"/>
<dbReference type="OrthoDB" id="2915840at2759"/>
<evidence type="ECO:0000259" key="4">
    <source>
        <dbReference type="Pfam" id="PF07992"/>
    </source>
</evidence>
<proteinExistence type="predicted"/>
<evidence type="ECO:0000256" key="1">
    <source>
        <dbReference type="ARBA" id="ARBA00022630"/>
    </source>
</evidence>
<dbReference type="SUPFAM" id="SSF51905">
    <property type="entry name" value="FAD/NAD(P)-binding domain"/>
    <property type="match status" value="2"/>
</dbReference>
<keyword evidence="3" id="KW-0560">Oxidoreductase</keyword>
<protein>
    <submittedName>
        <fullName evidence="5">Predicted protein</fullName>
    </submittedName>
</protein>
<dbReference type="HOGENOM" id="CLU_035533_0_0_1"/>
<keyword evidence="2" id="KW-0274">FAD</keyword>
<dbReference type="InterPro" id="IPR023753">
    <property type="entry name" value="FAD/NAD-binding_dom"/>
</dbReference>
<dbReference type="Proteomes" id="UP000001194">
    <property type="component" value="Unassembled WGS sequence"/>
</dbReference>
<evidence type="ECO:0000313" key="6">
    <source>
        <dbReference type="Proteomes" id="UP000001194"/>
    </source>
</evidence>
<dbReference type="InParanoid" id="B0DYR9"/>
<name>B0DYR9_LACBS</name>
<dbReference type="Gene3D" id="3.50.50.60">
    <property type="entry name" value="FAD/NAD(P)-binding domain"/>
    <property type="match status" value="2"/>
</dbReference>
<dbReference type="GO" id="GO:0016491">
    <property type="term" value="F:oxidoreductase activity"/>
    <property type="evidence" value="ECO:0007669"/>
    <property type="project" value="UniProtKB-KW"/>
</dbReference>
<dbReference type="Pfam" id="PF07992">
    <property type="entry name" value="Pyr_redox_2"/>
    <property type="match status" value="1"/>
</dbReference>
<dbReference type="InterPro" id="IPR050346">
    <property type="entry name" value="FMO-like"/>
</dbReference>
<feature type="domain" description="FAD/NAD(P)-binding" evidence="4">
    <location>
        <begin position="14"/>
        <end position="234"/>
    </location>
</feature>
<reference evidence="5 6" key="1">
    <citation type="journal article" date="2008" name="Nature">
        <title>The genome of Laccaria bicolor provides insights into mycorrhizal symbiosis.</title>
        <authorList>
            <person name="Martin F."/>
            <person name="Aerts A."/>
            <person name="Ahren D."/>
            <person name="Brun A."/>
            <person name="Danchin E.G.J."/>
            <person name="Duchaussoy F."/>
            <person name="Gibon J."/>
            <person name="Kohler A."/>
            <person name="Lindquist E."/>
            <person name="Pereda V."/>
            <person name="Salamov A."/>
            <person name="Shapiro H.J."/>
            <person name="Wuyts J."/>
            <person name="Blaudez D."/>
            <person name="Buee M."/>
            <person name="Brokstein P."/>
            <person name="Canbaeck B."/>
            <person name="Cohen D."/>
            <person name="Courty P.E."/>
            <person name="Coutinho P.M."/>
            <person name="Delaruelle C."/>
            <person name="Detter J.C."/>
            <person name="Deveau A."/>
            <person name="DiFazio S."/>
            <person name="Duplessis S."/>
            <person name="Fraissinet-Tachet L."/>
            <person name="Lucic E."/>
            <person name="Frey-Klett P."/>
            <person name="Fourrey C."/>
            <person name="Feussner I."/>
            <person name="Gay G."/>
            <person name="Grimwood J."/>
            <person name="Hoegger P.J."/>
            <person name="Jain P."/>
            <person name="Kilaru S."/>
            <person name="Labbe J."/>
            <person name="Lin Y.C."/>
            <person name="Legue V."/>
            <person name="Le Tacon F."/>
            <person name="Marmeisse R."/>
            <person name="Melayah D."/>
            <person name="Montanini B."/>
            <person name="Muratet M."/>
            <person name="Nehls U."/>
            <person name="Niculita-Hirzel H."/>
            <person name="Oudot-Le Secq M.P."/>
            <person name="Peter M."/>
            <person name="Quesneville H."/>
            <person name="Rajashekar B."/>
            <person name="Reich M."/>
            <person name="Rouhier N."/>
            <person name="Schmutz J."/>
            <person name="Yin T."/>
            <person name="Chalot M."/>
            <person name="Henrissat B."/>
            <person name="Kuees U."/>
            <person name="Lucas S."/>
            <person name="Van de Peer Y."/>
            <person name="Podila G.K."/>
            <person name="Polle A."/>
            <person name="Pukkila P.J."/>
            <person name="Richardson P.M."/>
            <person name="Rouze P."/>
            <person name="Sanders I.R."/>
            <person name="Stajich J.E."/>
            <person name="Tunlid A."/>
            <person name="Tuskan G."/>
            <person name="Grigoriev I.V."/>
        </authorList>
    </citation>
    <scope>NUCLEOTIDE SEQUENCE [LARGE SCALE GENOMIC DNA]</scope>
    <source>
        <strain evidence="6">S238N-H82 / ATCC MYA-4686</strain>
    </source>
</reference>
<dbReference type="InterPro" id="IPR036188">
    <property type="entry name" value="FAD/NAD-bd_sf"/>
</dbReference>
<dbReference type="PANTHER" id="PTHR23023">
    <property type="entry name" value="DIMETHYLANILINE MONOOXYGENASE"/>
    <property type="match status" value="1"/>
</dbReference>
<accession>B0DYR9</accession>
<evidence type="ECO:0000256" key="2">
    <source>
        <dbReference type="ARBA" id="ARBA00022827"/>
    </source>
</evidence>
<dbReference type="RefSeq" id="XP_001889091.1">
    <property type="nucleotide sequence ID" value="XM_001889056.1"/>
</dbReference>
<organism evidence="6">
    <name type="scientific">Laccaria bicolor (strain S238N-H82 / ATCC MYA-4686)</name>
    <name type="common">Bicoloured deceiver</name>
    <name type="synonym">Laccaria laccata var. bicolor</name>
    <dbReference type="NCBI Taxonomy" id="486041"/>
    <lineage>
        <taxon>Eukaryota</taxon>
        <taxon>Fungi</taxon>
        <taxon>Dikarya</taxon>
        <taxon>Basidiomycota</taxon>
        <taxon>Agaricomycotina</taxon>
        <taxon>Agaricomycetes</taxon>
        <taxon>Agaricomycetidae</taxon>
        <taxon>Agaricales</taxon>
        <taxon>Agaricineae</taxon>
        <taxon>Hydnangiaceae</taxon>
        <taxon>Laccaria</taxon>
    </lineage>
</organism>
<gene>
    <name evidence="5" type="ORF">LACBIDRAFT_314531</name>
</gene>
<dbReference type="EMBL" id="DS547151">
    <property type="protein sequence ID" value="EDR00339.1"/>
    <property type="molecule type" value="Genomic_DNA"/>
</dbReference>
<evidence type="ECO:0000256" key="3">
    <source>
        <dbReference type="ARBA" id="ARBA00023002"/>
    </source>
</evidence>
<keyword evidence="1" id="KW-0285">Flavoprotein</keyword>
<keyword evidence="6" id="KW-1185">Reference proteome</keyword>
<sequence>MSSPTDVLSQPIGIIGAGAAGLITAHVLLQDGFTDVTLVSRDKSVGGTWAQHRVYPGLHINNVHGQYRFSALDMPPPERYEQTGARLTGTDVSKYMETFTEKFLKNKAKFRMEMEVLNIRRNEKGIWLVKTENLRSGSEEILTFSRIILSTGGCSNPSIPANLSPDAAKKAGFGGIVIHSSQFAPCLDEILASVKPKATSNGDPLDAVIVVGGGKSARDMCAKLANEGRKVTNVFEVADAFFAGPAPLPAFIRKSRFMAIFSPHIELRSHLERFLHKTWIGGLITRFLWRTLLKQAFAAYKIPNESPLRRTHSNFWGLRLSDEGLVRPDSFHGLVTAGHIDLAAPTRAIGYAKDGKSLLLSDGRTLPAKVVILATGYQSSWSPIFEKDMAEELGIARHTPTCDFENEWKYASLANPPPQPSEQSKWATSIHRGIVPAKNIDRRDFAIAGALFSADFAHVSEVAAHWTASYFRNDLMRLPSSPEKAMSEGERKSAWMKTRFPQMLSWLNDSHSGSLDFMTWPQAVDELLEDMFLPSLRSGGNWLTWPFKVVDVKEIATLSEERRSLRGTSP</sequence>
<dbReference type="KEGG" id="lbc:LACBIDRAFT_314531"/>
<dbReference type="AlphaFoldDB" id="B0DYR9"/>
<evidence type="ECO:0000313" key="5">
    <source>
        <dbReference type="EMBL" id="EDR00339.1"/>
    </source>
</evidence>